<dbReference type="SMART" id="SM00129">
    <property type="entry name" value="KISc"/>
    <property type="match status" value="1"/>
</dbReference>
<dbReference type="PROSITE" id="PS50067">
    <property type="entry name" value="KINESIN_MOTOR_2"/>
    <property type="match status" value="1"/>
</dbReference>
<dbReference type="GO" id="GO:0007018">
    <property type="term" value="P:microtubule-based movement"/>
    <property type="evidence" value="ECO:0007669"/>
    <property type="project" value="InterPro"/>
</dbReference>
<dbReference type="GO" id="GO:0005875">
    <property type="term" value="C:microtubule associated complex"/>
    <property type="evidence" value="ECO:0007669"/>
    <property type="project" value="TreeGrafter"/>
</dbReference>
<dbReference type="GO" id="GO:0051231">
    <property type="term" value="P:spindle elongation"/>
    <property type="evidence" value="ECO:0007669"/>
    <property type="project" value="TreeGrafter"/>
</dbReference>
<dbReference type="STRING" id="74557.A0A1V9YTP2"/>
<dbReference type="GO" id="GO:0005524">
    <property type="term" value="F:ATP binding"/>
    <property type="evidence" value="ECO:0007669"/>
    <property type="project" value="UniProtKB-KW"/>
</dbReference>
<dbReference type="GO" id="GO:0003777">
    <property type="term" value="F:microtubule motor activity"/>
    <property type="evidence" value="ECO:0007669"/>
    <property type="project" value="InterPro"/>
</dbReference>
<dbReference type="InterPro" id="IPR001752">
    <property type="entry name" value="Kinesin_motor_dom"/>
</dbReference>
<dbReference type="Proteomes" id="UP000243217">
    <property type="component" value="Unassembled WGS sequence"/>
</dbReference>
<keyword evidence="3" id="KW-0547">Nucleotide-binding</keyword>
<evidence type="ECO:0000313" key="10">
    <source>
        <dbReference type="Proteomes" id="UP000243217"/>
    </source>
</evidence>
<dbReference type="InterPro" id="IPR027640">
    <property type="entry name" value="Kinesin-like_fam"/>
</dbReference>
<evidence type="ECO:0000313" key="9">
    <source>
        <dbReference type="EMBL" id="OQR89001.1"/>
    </source>
</evidence>
<gene>
    <name evidence="9" type="ORF">THRCLA_09973</name>
</gene>
<dbReference type="OrthoDB" id="2113965at2759"/>
<dbReference type="EMBL" id="JNBS01002907">
    <property type="protein sequence ID" value="OQR89001.1"/>
    <property type="molecule type" value="Genomic_DNA"/>
</dbReference>
<comment type="caution">
    <text evidence="6">Lacks conserved residue(s) required for the propagation of feature annotation.</text>
</comment>
<dbReference type="PRINTS" id="PR00380">
    <property type="entry name" value="KINESINHEAVY"/>
</dbReference>
<evidence type="ECO:0000256" key="3">
    <source>
        <dbReference type="ARBA" id="ARBA00022741"/>
    </source>
</evidence>
<evidence type="ECO:0000256" key="1">
    <source>
        <dbReference type="ARBA" id="ARBA00004496"/>
    </source>
</evidence>
<evidence type="ECO:0000256" key="5">
    <source>
        <dbReference type="ARBA" id="ARBA00023054"/>
    </source>
</evidence>
<dbReference type="GO" id="GO:0007052">
    <property type="term" value="P:mitotic spindle organization"/>
    <property type="evidence" value="ECO:0007669"/>
    <property type="project" value="TreeGrafter"/>
</dbReference>
<comment type="caution">
    <text evidence="9">The sequence shown here is derived from an EMBL/GenBank/DDBJ whole genome shotgun (WGS) entry which is preliminary data.</text>
</comment>
<sequence>MEPSDDIVPVDACSMEISNTNKIILTKESTKVESIVDNVLENPMDLKQVTKTLVQSVVDGVNGCLLCGGSVNTLHTIYFQGEEKASFQNQASVGFIAIVLEQLIELLEQKTEVKFYIRIAFVEFYEESISVLLHIQYTIAQDLFTTKKTKCNLKNATRLGPIVSIEKIIPLITQARTRRNIGMTASATPAAEFTSALFRIYVKQVQKDSKVIYSTLDLYDLPGLNRLQRASNTFGIVESSLLNKSIYALDNVVKALQDPLTNPFPPYDTSELTQIMNQALGGDCLTLACFFIVPNDFNGTKCTLQFANSLQKINNFPLVHTEMVEGLQRRYDREAMYLRSELNNAQKSSSCDNQENILALMNKAHELEGKCKRENLEKIKVKEQSENLVKTIAEYRAKYQTLVESEVALRKQVLDSEREKLRLSKALVDLQLEHTCLAEGIEKDKFEITTKLLNAENDILELQMREEQHQIALKSAQESATKATAEKRELGTEFIALKSNFVQLNANYQKEAAKAQQLSVELLTLVNQKKALSAVPYLLKVEDVQQINKELIEKQAKTQATIEAISKQEETLSEKLSIETKKCDELRADKAELEFKIKTMLIDADTRQLQYEKTSHEALLQYQSDIQLLKRKCDDDNTKAQIRLEEVNEQLKAFEVKSRQLTREIEDFKRNLSEKSQENEILQQTTYT</sequence>
<dbReference type="GO" id="GO:0005737">
    <property type="term" value="C:cytoplasm"/>
    <property type="evidence" value="ECO:0007669"/>
    <property type="project" value="UniProtKB-SubCell"/>
</dbReference>
<dbReference type="PANTHER" id="PTHR47969:SF15">
    <property type="entry name" value="CHROMOSOME-ASSOCIATED KINESIN KIF4A-RELATED"/>
    <property type="match status" value="1"/>
</dbReference>
<keyword evidence="4" id="KW-0067">ATP-binding</keyword>
<dbReference type="PANTHER" id="PTHR47969">
    <property type="entry name" value="CHROMOSOME-ASSOCIATED KINESIN KIF4A-RELATED"/>
    <property type="match status" value="1"/>
</dbReference>
<dbReference type="InterPro" id="IPR027417">
    <property type="entry name" value="P-loop_NTPase"/>
</dbReference>
<dbReference type="Pfam" id="PF14739">
    <property type="entry name" value="DUF4472"/>
    <property type="match status" value="1"/>
</dbReference>
<dbReference type="AlphaFoldDB" id="A0A1V9YTP2"/>
<keyword evidence="2" id="KW-0963">Cytoplasm</keyword>
<feature type="domain" description="Kinesin motor" evidence="8">
    <location>
        <begin position="1"/>
        <end position="313"/>
    </location>
</feature>
<dbReference type="SUPFAM" id="SSF52540">
    <property type="entry name" value="P-loop containing nucleoside triphosphate hydrolases"/>
    <property type="match status" value="1"/>
</dbReference>
<evidence type="ECO:0000259" key="8">
    <source>
        <dbReference type="PROSITE" id="PS50067"/>
    </source>
</evidence>
<dbReference type="InterPro" id="IPR029329">
    <property type="entry name" value="DUF4472"/>
</dbReference>
<name>A0A1V9YTP2_9STRA</name>
<evidence type="ECO:0000256" key="4">
    <source>
        <dbReference type="ARBA" id="ARBA00022840"/>
    </source>
</evidence>
<keyword evidence="5 7" id="KW-0175">Coiled coil</keyword>
<accession>A0A1V9YTP2</accession>
<evidence type="ECO:0000256" key="6">
    <source>
        <dbReference type="PROSITE-ProRule" id="PRU00283"/>
    </source>
</evidence>
<evidence type="ECO:0000256" key="7">
    <source>
        <dbReference type="SAM" id="Coils"/>
    </source>
</evidence>
<protein>
    <submittedName>
        <fullName evidence="9">Kinesin motor domain containing protein</fullName>
    </submittedName>
</protein>
<dbReference type="Pfam" id="PF00225">
    <property type="entry name" value="Kinesin"/>
    <property type="match status" value="1"/>
</dbReference>
<proteinExistence type="inferred from homology"/>
<feature type="coiled-coil region" evidence="7">
    <location>
        <begin position="450"/>
        <end position="493"/>
    </location>
</feature>
<feature type="coiled-coil region" evidence="7">
    <location>
        <begin position="630"/>
        <end position="685"/>
    </location>
</feature>
<evidence type="ECO:0000256" key="2">
    <source>
        <dbReference type="ARBA" id="ARBA00022490"/>
    </source>
</evidence>
<comment type="subcellular location">
    <subcellularLocation>
        <location evidence="1">Cytoplasm</location>
    </subcellularLocation>
</comment>
<dbReference type="GO" id="GO:0008017">
    <property type="term" value="F:microtubule binding"/>
    <property type="evidence" value="ECO:0007669"/>
    <property type="project" value="InterPro"/>
</dbReference>
<organism evidence="9 10">
    <name type="scientific">Thraustotheca clavata</name>
    <dbReference type="NCBI Taxonomy" id="74557"/>
    <lineage>
        <taxon>Eukaryota</taxon>
        <taxon>Sar</taxon>
        <taxon>Stramenopiles</taxon>
        <taxon>Oomycota</taxon>
        <taxon>Saprolegniomycetes</taxon>
        <taxon>Saprolegniales</taxon>
        <taxon>Achlyaceae</taxon>
        <taxon>Thraustotheca</taxon>
    </lineage>
</organism>
<comment type="similarity">
    <text evidence="6">Belongs to the TRAFAC class myosin-kinesin ATPase superfamily. Kinesin family.</text>
</comment>
<keyword evidence="10" id="KW-1185">Reference proteome</keyword>
<dbReference type="InterPro" id="IPR036961">
    <property type="entry name" value="Kinesin_motor_dom_sf"/>
</dbReference>
<reference evidence="9 10" key="1">
    <citation type="journal article" date="2014" name="Genome Biol. Evol.">
        <title>The secreted proteins of Achlya hypogyna and Thraustotheca clavata identify the ancestral oomycete secretome and reveal gene acquisitions by horizontal gene transfer.</title>
        <authorList>
            <person name="Misner I."/>
            <person name="Blouin N."/>
            <person name="Leonard G."/>
            <person name="Richards T.A."/>
            <person name="Lane C.E."/>
        </authorList>
    </citation>
    <scope>NUCLEOTIDE SEQUENCE [LARGE SCALE GENOMIC DNA]</scope>
    <source>
        <strain evidence="9 10">ATCC 34112</strain>
    </source>
</reference>
<dbReference type="Gene3D" id="3.40.850.10">
    <property type="entry name" value="Kinesin motor domain"/>
    <property type="match status" value="1"/>
</dbReference>